<evidence type="ECO:0000256" key="6">
    <source>
        <dbReference type="ARBA" id="ARBA00023157"/>
    </source>
</evidence>
<dbReference type="AlphaFoldDB" id="A0AA88RXU6"/>
<dbReference type="PANTHER" id="PTHR33021">
    <property type="entry name" value="BLUE COPPER PROTEIN"/>
    <property type="match status" value="1"/>
</dbReference>
<evidence type="ECO:0000256" key="8">
    <source>
        <dbReference type="ARBA" id="ARBA00023288"/>
    </source>
</evidence>
<dbReference type="InterPro" id="IPR008972">
    <property type="entry name" value="Cupredoxin"/>
</dbReference>
<evidence type="ECO:0000256" key="5">
    <source>
        <dbReference type="ARBA" id="ARBA00023136"/>
    </source>
</evidence>
<dbReference type="InterPro" id="IPR041846">
    <property type="entry name" value="ENL_dom"/>
</dbReference>
<dbReference type="GO" id="GO:0005886">
    <property type="term" value="C:plasma membrane"/>
    <property type="evidence" value="ECO:0007669"/>
    <property type="project" value="UniProtKB-SubCell"/>
</dbReference>
<protein>
    <recommendedName>
        <fullName evidence="11">Phytocyanin domain-containing protein</fullName>
    </recommendedName>
</protein>
<dbReference type="Gene3D" id="2.60.40.420">
    <property type="entry name" value="Cupredoxins - blue copper proteins"/>
    <property type="match status" value="1"/>
</dbReference>
<dbReference type="Proteomes" id="UP001187471">
    <property type="component" value="Unassembled WGS sequence"/>
</dbReference>
<dbReference type="PANTHER" id="PTHR33021:SF505">
    <property type="entry name" value="EARLY NODULIN-LIKE PROTEIN 1"/>
    <property type="match status" value="1"/>
</dbReference>
<evidence type="ECO:0000256" key="10">
    <source>
        <dbReference type="SAM" id="SignalP"/>
    </source>
</evidence>
<dbReference type="EMBL" id="JAVXUO010000485">
    <property type="protein sequence ID" value="KAK2991685.1"/>
    <property type="molecule type" value="Genomic_DNA"/>
</dbReference>
<dbReference type="PROSITE" id="PS51485">
    <property type="entry name" value="PHYTOCYANIN"/>
    <property type="match status" value="1"/>
</dbReference>
<dbReference type="GO" id="GO:0009055">
    <property type="term" value="F:electron transfer activity"/>
    <property type="evidence" value="ECO:0007669"/>
    <property type="project" value="InterPro"/>
</dbReference>
<reference evidence="12" key="1">
    <citation type="submission" date="2022-12" db="EMBL/GenBank/DDBJ databases">
        <title>Draft genome assemblies for two species of Escallonia (Escalloniales).</title>
        <authorList>
            <person name="Chanderbali A."/>
            <person name="Dervinis C."/>
            <person name="Anghel I."/>
            <person name="Soltis D."/>
            <person name="Soltis P."/>
            <person name="Zapata F."/>
        </authorList>
    </citation>
    <scope>NUCLEOTIDE SEQUENCE</scope>
    <source>
        <strain evidence="12">UCBG92.1500</strain>
        <tissue evidence="12">Leaf</tissue>
    </source>
</reference>
<dbReference type="SUPFAM" id="SSF49503">
    <property type="entry name" value="Cupredoxins"/>
    <property type="match status" value="1"/>
</dbReference>
<accession>A0AA88RXU6</accession>
<comment type="similarity">
    <text evidence="9">Belongs to the early nodulin-like (ENODL) family.</text>
</comment>
<feature type="signal peptide" evidence="10">
    <location>
        <begin position="1"/>
        <end position="24"/>
    </location>
</feature>
<dbReference type="Pfam" id="PF02298">
    <property type="entry name" value="Cu_bind_like"/>
    <property type="match status" value="1"/>
</dbReference>
<comment type="subcellular location">
    <subcellularLocation>
        <location evidence="1">Cell membrane</location>
        <topology evidence="1">Lipid-anchor</topology>
        <topology evidence="1">GPI-anchor</topology>
    </subcellularLocation>
</comment>
<proteinExistence type="inferred from homology"/>
<evidence type="ECO:0000256" key="4">
    <source>
        <dbReference type="ARBA" id="ARBA00022729"/>
    </source>
</evidence>
<evidence type="ECO:0000256" key="7">
    <source>
        <dbReference type="ARBA" id="ARBA00023180"/>
    </source>
</evidence>
<evidence type="ECO:0000259" key="11">
    <source>
        <dbReference type="PROSITE" id="PS51485"/>
    </source>
</evidence>
<keyword evidence="4 10" id="KW-0732">Signal</keyword>
<evidence type="ECO:0000256" key="2">
    <source>
        <dbReference type="ARBA" id="ARBA00022475"/>
    </source>
</evidence>
<dbReference type="GO" id="GO:0098552">
    <property type="term" value="C:side of membrane"/>
    <property type="evidence" value="ECO:0007669"/>
    <property type="project" value="UniProtKB-KW"/>
</dbReference>
<keyword evidence="7" id="KW-0325">Glycoprotein</keyword>
<feature type="domain" description="Phytocyanin" evidence="11">
    <location>
        <begin position="25"/>
        <end position="128"/>
    </location>
</feature>
<evidence type="ECO:0000256" key="1">
    <source>
        <dbReference type="ARBA" id="ARBA00004609"/>
    </source>
</evidence>
<organism evidence="12 13">
    <name type="scientific">Escallonia rubra</name>
    <dbReference type="NCBI Taxonomy" id="112253"/>
    <lineage>
        <taxon>Eukaryota</taxon>
        <taxon>Viridiplantae</taxon>
        <taxon>Streptophyta</taxon>
        <taxon>Embryophyta</taxon>
        <taxon>Tracheophyta</taxon>
        <taxon>Spermatophyta</taxon>
        <taxon>Magnoliopsida</taxon>
        <taxon>eudicotyledons</taxon>
        <taxon>Gunneridae</taxon>
        <taxon>Pentapetalae</taxon>
        <taxon>asterids</taxon>
        <taxon>campanulids</taxon>
        <taxon>Escalloniales</taxon>
        <taxon>Escalloniaceae</taxon>
        <taxon>Escallonia</taxon>
    </lineage>
</organism>
<keyword evidence="13" id="KW-1185">Reference proteome</keyword>
<keyword evidence="3" id="KW-0336">GPI-anchor</keyword>
<dbReference type="InterPro" id="IPR039391">
    <property type="entry name" value="Phytocyanin-like"/>
</dbReference>
<sequence>MASLRKVLPCLVLSCLVFILLAEAREFPVGGNANSWKIPSSPDAFNKWAEKERFEIGDSLVMKYDPKSDSVLEVTEEDYKNCNKGKPLKSYKGGETRIALNRSGLFYFISGAEGHCEKGQKLEVDVLSAKHEGGGVKGHPPALAPVSVLPPAPAPAPADGAHALTVGFMATVFAVGVALL</sequence>
<dbReference type="FunFam" id="2.60.40.420:FF:000010">
    <property type="entry name" value="Early nodulin-like protein 1"/>
    <property type="match status" value="1"/>
</dbReference>
<feature type="chain" id="PRO_5041645103" description="Phytocyanin domain-containing protein" evidence="10">
    <location>
        <begin position="25"/>
        <end position="180"/>
    </location>
</feature>
<comment type="caution">
    <text evidence="12">The sequence shown here is derived from an EMBL/GenBank/DDBJ whole genome shotgun (WGS) entry which is preliminary data.</text>
</comment>
<evidence type="ECO:0000313" key="12">
    <source>
        <dbReference type="EMBL" id="KAK2991685.1"/>
    </source>
</evidence>
<keyword evidence="8" id="KW-0449">Lipoprotein</keyword>
<evidence type="ECO:0000313" key="13">
    <source>
        <dbReference type="Proteomes" id="UP001187471"/>
    </source>
</evidence>
<evidence type="ECO:0000256" key="3">
    <source>
        <dbReference type="ARBA" id="ARBA00022622"/>
    </source>
</evidence>
<keyword evidence="2" id="KW-1003">Cell membrane</keyword>
<dbReference type="InterPro" id="IPR003245">
    <property type="entry name" value="Phytocyanin_dom"/>
</dbReference>
<dbReference type="CDD" id="cd11019">
    <property type="entry name" value="OsENODL1_like"/>
    <property type="match status" value="1"/>
</dbReference>
<keyword evidence="5" id="KW-0472">Membrane</keyword>
<keyword evidence="6" id="KW-1015">Disulfide bond</keyword>
<name>A0AA88RXU6_9ASTE</name>
<evidence type="ECO:0000256" key="9">
    <source>
        <dbReference type="ARBA" id="ARBA00035011"/>
    </source>
</evidence>
<gene>
    <name evidence="12" type="ORF">RJ640_000394</name>
</gene>